<reference evidence="3" key="1">
    <citation type="journal article" date="2020" name="Stud. Mycol.">
        <title>101 Dothideomycetes genomes: A test case for predicting lifestyles and emergence of pathogens.</title>
        <authorList>
            <person name="Haridas S."/>
            <person name="Albert R."/>
            <person name="Binder M."/>
            <person name="Bloem J."/>
            <person name="LaButti K."/>
            <person name="Salamov A."/>
            <person name="Andreopoulos B."/>
            <person name="Baker S."/>
            <person name="Barry K."/>
            <person name="Bills G."/>
            <person name="Bluhm B."/>
            <person name="Cannon C."/>
            <person name="Castanera R."/>
            <person name="Culley D."/>
            <person name="Daum C."/>
            <person name="Ezra D."/>
            <person name="Gonzalez J."/>
            <person name="Henrissat B."/>
            <person name="Kuo A."/>
            <person name="Liang C."/>
            <person name="Lipzen A."/>
            <person name="Lutzoni F."/>
            <person name="Magnuson J."/>
            <person name="Mondo S."/>
            <person name="Nolan M."/>
            <person name="Ohm R."/>
            <person name="Pangilinan J."/>
            <person name="Park H.-J."/>
            <person name="Ramirez L."/>
            <person name="Alfaro M."/>
            <person name="Sun H."/>
            <person name="Tritt A."/>
            <person name="Yoshinaga Y."/>
            <person name="Zwiers L.-H."/>
            <person name="Turgeon B."/>
            <person name="Goodwin S."/>
            <person name="Spatafora J."/>
            <person name="Crous P."/>
            <person name="Grigoriev I."/>
        </authorList>
    </citation>
    <scope>NUCLEOTIDE SEQUENCE [LARGE SCALE GENOMIC DNA]</scope>
    <source>
        <strain evidence="3">CECT 20119</strain>
    </source>
</reference>
<dbReference type="AlphaFoldDB" id="A0A6A6GNQ0"/>
<evidence type="ECO:0000256" key="1">
    <source>
        <dbReference type="SAM" id="Phobius"/>
    </source>
</evidence>
<dbReference type="EMBL" id="ML992501">
    <property type="protein sequence ID" value="KAF2227287.1"/>
    <property type="molecule type" value="Genomic_DNA"/>
</dbReference>
<name>A0A6A6GNQ0_9PEZI</name>
<organism evidence="2 3">
    <name type="scientific">Elsinoe ampelina</name>
    <dbReference type="NCBI Taxonomy" id="302913"/>
    <lineage>
        <taxon>Eukaryota</taxon>
        <taxon>Fungi</taxon>
        <taxon>Dikarya</taxon>
        <taxon>Ascomycota</taxon>
        <taxon>Pezizomycotina</taxon>
        <taxon>Dothideomycetes</taxon>
        <taxon>Dothideomycetidae</taxon>
        <taxon>Myriangiales</taxon>
        <taxon>Elsinoaceae</taxon>
        <taxon>Elsinoe</taxon>
    </lineage>
</organism>
<evidence type="ECO:0000313" key="2">
    <source>
        <dbReference type="EMBL" id="KAF2227287.1"/>
    </source>
</evidence>
<keyword evidence="1" id="KW-1133">Transmembrane helix</keyword>
<keyword evidence="1" id="KW-0472">Membrane</keyword>
<feature type="transmembrane region" description="Helical" evidence="1">
    <location>
        <begin position="215"/>
        <end position="237"/>
    </location>
</feature>
<dbReference type="PANTHER" id="PTHR35394:SF5">
    <property type="entry name" value="DUF3176 DOMAIN-CONTAINING PROTEIN"/>
    <property type="match status" value="1"/>
</dbReference>
<evidence type="ECO:0000313" key="3">
    <source>
        <dbReference type="Proteomes" id="UP000799538"/>
    </source>
</evidence>
<sequence length="303" mass="34041">MAVRCNFTPVLRTLEGHVIRGSLTETTVDTLRLLPEFPRTVSNDSTKNPCSHYLTTSLENIRDHTEFDCAPQPKNSGNHTFAVLDGGLDIENATLSYYDPTCIAYMSNETVRAVTSTVRSLLHERTITTLPHQAQVIGEVRSNDWGSDVSNEDLHLYSLINYGDTTPLDSVDHFASNLADSTMNFFRTNMYRHRVGNEPVIGVAKENKPCVNVRWIWLIYPLIIAALACAFTVSLLWQIHGKGRKYDRPGMLKSSPLALLVYDINVFNHGMYNKPQDSIELELAASKVKTSLVPRRKSSLKNQ</sequence>
<proteinExistence type="predicted"/>
<protein>
    <submittedName>
        <fullName evidence="2">Uncharacterized protein</fullName>
    </submittedName>
</protein>
<keyword evidence="1" id="KW-0812">Transmembrane</keyword>
<dbReference type="PANTHER" id="PTHR35394">
    <property type="entry name" value="DUF3176 DOMAIN-CONTAINING PROTEIN"/>
    <property type="match status" value="1"/>
</dbReference>
<gene>
    <name evidence="2" type="ORF">BDZ85DRAFT_1545</name>
</gene>
<keyword evidence="3" id="KW-1185">Reference proteome</keyword>
<dbReference type="Proteomes" id="UP000799538">
    <property type="component" value="Unassembled WGS sequence"/>
</dbReference>
<accession>A0A6A6GNQ0</accession>